<dbReference type="EMBL" id="JAAGAX010000004">
    <property type="protein sequence ID" value="KAF2317151.1"/>
    <property type="molecule type" value="Genomic_DNA"/>
</dbReference>
<dbReference type="InterPro" id="IPR043502">
    <property type="entry name" value="DNA/RNA_pol_sf"/>
</dbReference>
<protein>
    <recommendedName>
        <fullName evidence="3">Reverse transcriptase Ty1/copia-type domain-containing protein</fullName>
    </recommendedName>
</protein>
<proteinExistence type="predicted"/>
<dbReference type="PANTHER" id="PTHR11439">
    <property type="entry name" value="GAG-POL-RELATED RETROTRANSPOSON"/>
    <property type="match status" value="1"/>
</dbReference>
<dbReference type="Proteomes" id="UP000467840">
    <property type="component" value="Chromosome 6"/>
</dbReference>
<evidence type="ECO:0008006" key="3">
    <source>
        <dbReference type="Google" id="ProtNLM"/>
    </source>
</evidence>
<dbReference type="PANTHER" id="PTHR11439:SF463">
    <property type="entry name" value="REVERSE TRANSCRIPTASE TY1_COPIA-TYPE DOMAIN-CONTAINING PROTEIN"/>
    <property type="match status" value="1"/>
</dbReference>
<comment type="caution">
    <text evidence="1">The sequence shown here is derived from an EMBL/GenBank/DDBJ whole genome shotgun (WGS) entry which is preliminary data.</text>
</comment>
<keyword evidence="2" id="KW-1185">Reference proteome</keyword>
<name>A0A6A6MTK0_HEVBR</name>
<dbReference type="CDD" id="cd09272">
    <property type="entry name" value="RNase_HI_RT_Ty1"/>
    <property type="match status" value="1"/>
</dbReference>
<dbReference type="SUPFAM" id="SSF56672">
    <property type="entry name" value="DNA/RNA polymerases"/>
    <property type="match status" value="1"/>
</dbReference>
<accession>A0A6A6MTK0</accession>
<sequence length="234" mass="26403">MMSRFEMTDLGLLHYFLGLEVKQSEDGLEDGTEQANSRSFRSLVRGLIYLAHTRLDISFSIGVVSRFMSNPSKHHFGAAKRILCYIAGTLDYGICYSHVSDFKLYGYTDSDWASSLDDRKSTSGHVFSLGSGVITWSSKKQATPTLSSSEAEYVVVTSSASQCIWLQRMLADLHQKHQKQENATEIFCDNKSTIAMTKNPAFHGRMKHIDIHFHFIRKLVAKGEIILKFCNTDD</sequence>
<reference evidence="1 2" key="1">
    <citation type="journal article" date="2020" name="Mol. Plant">
        <title>The Chromosome-Based Rubber Tree Genome Provides New Insights into Spurge Genome Evolution and Rubber Biosynthesis.</title>
        <authorList>
            <person name="Liu J."/>
            <person name="Shi C."/>
            <person name="Shi C.C."/>
            <person name="Li W."/>
            <person name="Zhang Q.J."/>
            <person name="Zhang Y."/>
            <person name="Li K."/>
            <person name="Lu H.F."/>
            <person name="Shi C."/>
            <person name="Zhu S.T."/>
            <person name="Xiao Z.Y."/>
            <person name="Nan H."/>
            <person name="Yue Y."/>
            <person name="Zhu X.G."/>
            <person name="Wu Y."/>
            <person name="Hong X.N."/>
            <person name="Fan G.Y."/>
            <person name="Tong Y."/>
            <person name="Zhang D."/>
            <person name="Mao C.L."/>
            <person name="Liu Y.L."/>
            <person name="Hao S.J."/>
            <person name="Liu W.Q."/>
            <person name="Lv M.Q."/>
            <person name="Zhang H.B."/>
            <person name="Liu Y."/>
            <person name="Hu-Tang G.R."/>
            <person name="Wang J.P."/>
            <person name="Wang J.H."/>
            <person name="Sun Y.H."/>
            <person name="Ni S.B."/>
            <person name="Chen W.B."/>
            <person name="Zhang X.C."/>
            <person name="Jiao Y.N."/>
            <person name="Eichler E.E."/>
            <person name="Li G.H."/>
            <person name="Liu X."/>
            <person name="Gao L.Z."/>
        </authorList>
    </citation>
    <scope>NUCLEOTIDE SEQUENCE [LARGE SCALE GENOMIC DNA]</scope>
    <source>
        <strain evidence="2">cv. GT1</strain>
        <tissue evidence="1">Leaf</tissue>
    </source>
</reference>
<evidence type="ECO:0000313" key="2">
    <source>
        <dbReference type="Proteomes" id="UP000467840"/>
    </source>
</evidence>
<evidence type="ECO:0000313" key="1">
    <source>
        <dbReference type="EMBL" id="KAF2317151.1"/>
    </source>
</evidence>
<dbReference type="AlphaFoldDB" id="A0A6A6MTK0"/>
<gene>
    <name evidence="1" type="ORF">GH714_012231</name>
</gene>
<organism evidence="1 2">
    <name type="scientific">Hevea brasiliensis</name>
    <name type="common">Para rubber tree</name>
    <name type="synonym">Siphonia brasiliensis</name>
    <dbReference type="NCBI Taxonomy" id="3981"/>
    <lineage>
        <taxon>Eukaryota</taxon>
        <taxon>Viridiplantae</taxon>
        <taxon>Streptophyta</taxon>
        <taxon>Embryophyta</taxon>
        <taxon>Tracheophyta</taxon>
        <taxon>Spermatophyta</taxon>
        <taxon>Magnoliopsida</taxon>
        <taxon>eudicotyledons</taxon>
        <taxon>Gunneridae</taxon>
        <taxon>Pentapetalae</taxon>
        <taxon>rosids</taxon>
        <taxon>fabids</taxon>
        <taxon>Malpighiales</taxon>
        <taxon>Euphorbiaceae</taxon>
        <taxon>Crotonoideae</taxon>
        <taxon>Micrandreae</taxon>
        <taxon>Hevea</taxon>
    </lineage>
</organism>